<evidence type="ECO:0000256" key="1">
    <source>
        <dbReference type="SAM" id="Phobius"/>
    </source>
</evidence>
<name>A0A1N6XKE9_9BACT</name>
<keyword evidence="1" id="KW-0472">Membrane</keyword>
<keyword evidence="4" id="KW-1185">Reference proteome</keyword>
<dbReference type="Proteomes" id="UP000185924">
    <property type="component" value="Unassembled WGS sequence"/>
</dbReference>
<keyword evidence="2" id="KW-0732">Signal</keyword>
<protein>
    <submittedName>
        <fullName evidence="3">Uncharacterized protein</fullName>
    </submittedName>
</protein>
<evidence type="ECO:0000256" key="2">
    <source>
        <dbReference type="SAM" id="SignalP"/>
    </source>
</evidence>
<dbReference type="EMBL" id="FTNM01000002">
    <property type="protein sequence ID" value="SIR02783.1"/>
    <property type="molecule type" value="Genomic_DNA"/>
</dbReference>
<keyword evidence="1" id="KW-1133">Transmembrane helix</keyword>
<dbReference type="OrthoDB" id="1427164at2"/>
<dbReference type="AlphaFoldDB" id="A0A1N6XKE9"/>
<feature type="signal peptide" evidence="2">
    <location>
        <begin position="1"/>
        <end position="19"/>
    </location>
</feature>
<accession>A0A1N6XKE9</accession>
<evidence type="ECO:0000313" key="4">
    <source>
        <dbReference type="Proteomes" id="UP000185924"/>
    </source>
</evidence>
<reference evidence="4" key="1">
    <citation type="submission" date="2017-01" db="EMBL/GenBank/DDBJ databases">
        <authorList>
            <person name="Varghese N."/>
            <person name="Submissions S."/>
        </authorList>
    </citation>
    <scope>NUCLEOTIDE SEQUENCE [LARGE SCALE GENOMIC DNA]</scope>
    <source>
        <strain evidence="4">DM9</strain>
    </source>
</reference>
<evidence type="ECO:0000313" key="3">
    <source>
        <dbReference type="EMBL" id="SIR02783.1"/>
    </source>
</evidence>
<keyword evidence="1" id="KW-0812">Transmembrane</keyword>
<feature type="chain" id="PRO_5013247006" evidence="2">
    <location>
        <begin position="20"/>
        <end position="200"/>
    </location>
</feature>
<dbReference type="RefSeq" id="WP_076422087.1">
    <property type="nucleotide sequence ID" value="NZ_FTNM01000002.1"/>
</dbReference>
<sequence length="200" mass="21763">MKKVLLLILFLSIQQALLAQDIIVKVSGEEIPARVQEITLHDVLYQHPDSSQGVIWRLPKTEVFMVKFENGTKEVFEQHLADSLASMAQGMTPEQLYELGKADAKHYYKGNGAMWGSAASSMVMFPIGLAGSVVIGATAPKVKPERVSDISLLAEQDYLRGYQEQAARKKRGKALAGVGIGAGIQIGLLILILTSMPVMP</sequence>
<organism evidence="3 4">
    <name type="scientific">Pontibacter lucknowensis</name>
    <dbReference type="NCBI Taxonomy" id="1077936"/>
    <lineage>
        <taxon>Bacteria</taxon>
        <taxon>Pseudomonadati</taxon>
        <taxon>Bacteroidota</taxon>
        <taxon>Cytophagia</taxon>
        <taxon>Cytophagales</taxon>
        <taxon>Hymenobacteraceae</taxon>
        <taxon>Pontibacter</taxon>
    </lineage>
</organism>
<feature type="transmembrane region" description="Helical" evidence="1">
    <location>
        <begin position="113"/>
        <end position="137"/>
    </location>
</feature>
<feature type="transmembrane region" description="Helical" evidence="1">
    <location>
        <begin position="174"/>
        <end position="194"/>
    </location>
</feature>
<gene>
    <name evidence="3" type="ORF">SAMN05421545_2191</name>
</gene>
<dbReference type="STRING" id="1077936.SAMN05421545_2191"/>
<proteinExistence type="predicted"/>